<dbReference type="GO" id="GO:2001295">
    <property type="term" value="P:malonyl-CoA biosynthetic process"/>
    <property type="evidence" value="ECO:0007669"/>
    <property type="project" value="UniProtKB-UniRule"/>
</dbReference>
<keyword evidence="8 10" id="KW-0275">Fatty acid biosynthesis</keyword>
<evidence type="ECO:0000256" key="8">
    <source>
        <dbReference type="ARBA" id="ARBA00023160"/>
    </source>
</evidence>
<evidence type="ECO:0000256" key="4">
    <source>
        <dbReference type="ARBA" id="ARBA00022741"/>
    </source>
</evidence>
<evidence type="ECO:0000256" key="10">
    <source>
        <dbReference type="HAMAP-Rule" id="MF_00823"/>
    </source>
</evidence>
<dbReference type="GO" id="GO:0016743">
    <property type="term" value="F:carboxyl- or carbamoyltransferase activity"/>
    <property type="evidence" value="ECO:0007669"/>
    <property type="project" value="UniProtKB-UniRule"/>
</dbReference>
<comment type="subcellular location">
    <subcellularLocation>
        <location evidence="10">Cytoplasm</location>
    </subcellularLocation>
</comment>
<evidence type="ECO:0000313" key="13">
    <source>
        <dbReference type="EMBL" id="HIV08814.1"/>
    </source>
</evidence>
<dbReference type="SUPFAM" id="SSF52096">
    <property type="entry name" value="ClpP/crotonase"/>
    <property type="match status" value="1"/>
</dbReference>
<keyword evidence="13" id="KW-0436">Ligase</keyword>
<feature type="region of interest" description="Disordered" evidence="11">
    <location>
        <begin position="1"/>
        <end position="51"/>
    </location>
</feature>
<protein>
    <recommendedName>
        <fullName evidence="10">Acetyl-coenzyme A carboxylase carboxyl transferase subunit alpha</fullName>
        <shortName evidence="10">ACCase subunit alpha</shortName>
        <shortName evidence="10">Acetyl-CoA carboxylase carboxyltransferase subunit alpha</shortName>
        <ecNumber evidence="10">2.1.3.15</ecNumber>
    </recommendedName>
</protein>
<dbReference type="GO" id="GO:0003989">
    <property type="term" value="F:acetyl-CoA carboxylase activity"/>
    <property type="evidence" value="ECO:0007669"/>
    <property type="project" value="InterPro"/>
</dbReference>
<evidence type="ECO:0000256" key="7">
    <source>
        <dbReference type="ARBA" id="ARBA00023098"/>
    </source>
</evidence>
<evidence type="ECO:0000256" key="1">
    <source>
        <dbReference type="ARBA" id="ARBA00004956"/>
    </source>
</evidence>
<dbReference type="Proteomes" id="UP000886845">
    <property type="component" value="Unassembled WGS sequence"/>
</dbReference>
<evidence type="ECO:0000256" key="9">
    <source>
        <dbReference type="ARBA" id="ARBA00049152"/>
    </source>
</evidence>
<dbReference type="Gene3D" id="3.90.226.10">
    <property type="entry name" value="2-enoyl-CoA Hydratase, Chain A, domain 1"/>
    <property type="match status" value="1"/>
</dbReference>
<comment type="similarity">
    <text evidence="10">Belongs to the AccA family.</text>
</comment>
<feature type="compositionally biased region" description="Low complexity" evidence="11">
    <location>
        <begin position="28"/>
        <end position="44"/>
    </location>
</feature>
<dbReference type="NCBIfam" id="NF041504">
    <property type="entry name" value="AccA_sub"/>
    <property type="match status" value="1"/>
</dbReference>
<dbReference type="InterPro" id="IPR011763">
    <property type="entry name" value="COA_CT_C"/>
</dbReference>
<reference evidence="13" key="1">
    <citation type="submission" date="2020-10" db="EMBL/GenBank/DDBJ databases">
        <authorList>
            <person name="Gilroy R."/>
        </authorList>
    </citation>
    <scope>NUCLEOTIDE SEQUENCE</scope>
    <source>
        <strain evidence="13">35461</strain>
    </source>
</reference>
<organism evidence="13 14">
    <name type="scientific">Candidatus Spyradenecus faecavium</name>
    <dbReference type="NCBI Taxonomy" id="2840947"/>
    <lineage>
        <taxon>Bacteria</taxon>
        <taxon>Pseudomonadati</taxon>
        <taxon>Lentisphaerota</taxon>
        <taxon>Lentisphaeria</taxon>
        <taxon>Lentisphaerales</taxon>
        <taxon>Lentisphaeraceae</taxon>
        <taxon>Lentisphaeraceae incertae sedis</taxon>
        <taxon>Candidatus Spyradenecus</taxon>
    </lineage>
</organism>
<gene>
    <name evidence="10" type="primary">accA</name>
    <name evidence="13" type="ORF">IAC79_01700</name>
</gene>
<evidence type="ECO:0000259" key="12">
    <source>
        <dbReference type="PROSITE" id="PS50989"/>
    </source>
</evidence>
<sequence length="308" mass="33045">MATTKKPVAKKAPAKKPATKPAAKKPAAKAPATKPAAKAKPAPAHTTWDTVQIARHPDRPLLIDYLAAWDPQANELHGDRLVADDPAMFAGLVNIGGERVVLVGHRKGRTTEEKIAYRFGMANPDGYRKAMRIMRLAEKFHLPVVTLVDTSGAFPGLDAEARGQAEAIAKNLADMSVLKTPIVVVVTGEGGSGGALGIAVGDRILMLEHAIYSVISPEGCASILWRDGHMAPQAAEALKLTSDWLKKLGLIDEIIPEPKGGAQNDPAKTIEDVKQAILKAIRELKKIPVDKLVEQRYAKFAAMGRFTD</sequence>
<dbReference type="Pfam" id="PF03255">
    <property type="entry name" value="ACCA"/>
    <property type="match status" value="1"/>
</dbReference>
<dbReference type="GO" id="GO:0009317">
    <property type="term" value="C:acetyl-CoA carboxylase complex"/>
    <property type="evidence" value="ECO:0007669"/>
    <property type="project" value="InterPro"/>
</dbReference>
<accession>A0A9D1NMN5</accession>
<keyword evidence="7 10" id="KW-0443">Lipid metabolism</keyword>
<dbReference type="PROSITE" id="PS50989">
    <property type="entry name" value="COA_CT_CTER"/>
    <property type="match status" value="1"/>
</dbReference>
<comment type="catalytic activity">
    <reaction evidence="9 10">
        <text>N(6)-carboxybiotinyl-L-lysyl-[protein] + acetyl-CoA = N(6)-biotinyl-L-lysyl-[protein] + malonyl-CoA</text>
        <dbReference type="Rhea" id="RHEA:54728"/>
        <dbReference type="Rhea" id="RHEA-COMP:10505"/>
        <dbReference type="Rhea" id="RHEA-COMP:10506"/>
        <dbReference type="ChEBI" id="CHEBI:57288"/>
        <dbReference type="ChEBI" id="CHEBI:57384"/>
        <dbReference type="ChEBI" id="CHEBI:83144"/>
        <dbReference type="ChEBI" id="CHEBI:83145"/>
        <dbReference type="EC" id="2.1.3.15"/>
    </reaction>
</comment>
<evidence type="ECO:0000256" key="5">
    <source>
        <dbReference type="ARBA" id="ARBA00022832"/>
    </source>
</evidence>
<dbReference type="NCBIfam" id="TIGR00513">
    <property type="entry name" value="accA"/>
    <property type="match status" value="1"/>
</dbReference>
<dbReference type="GO" id="GO:0005524">
    <property type="term" value="F:ATP binding"/>
    <property type="evidence" value="ECO:0007669"/>
    <property type="project" value="UniProtKB-KW"/>
</dbReference>
<name>A0A9D1NMN5_9BACT</name>
<dbReference type="PRINTS" id="PR01069">
    <property type="entry name" value="ACCCTRFRASEA"/>
</dbReference>
<evidence type="ECO:0000256" key="2">
    <source>
        <dbReference type="ARBA" id="ARBA00022516"/>
    </source>
</evidence>
<dbReference type="HAMAP" id="MF_00823">
    <property type="entry name" value="AcetylCoA_CT_alpha"/>
    <property type="match status" value="1"/>
</dbReference>
<dbReference type="EMBL" id="DVOR01000056">
    <property type="protein sequence ID" value="HIV08814.1"/>
    <property type="molecule type" value="Genomic_DNA"/>
</dbReference>
<dbReference type="NCBIfam" id="NF004344">
    <property type="entry name" value="PRK05724.1"/>
    <property type="match status" value="1"/>
</dbReference>
<keyword evidence="4 10" id="KW-0547">Nucleotide-binding</keyword>
<keyword evidence="5 10" id="KW-0276">Fatty acid metabolism</keyword>
<dbReference type="EC" id="2.1.3.15" evidence="10"/>
<evidence type="ECO:0000256" key="11">
    <source>
        <dbReference type="SAM" id="MobiDB-lite"/>
    </source>
</evidence>
<dbReference type="InterPro" id="IPR001095">
    <property type="entry name" value="Acetyl_CoA_COase_a_su"/>
</dbReference>
<dbReference type="AlphaFoldDB" id="A0A9D1NMN5"/>
<keyword evidence="2 10" id="KW-0444">Lipid biosynthesis</keyword>
<comment type="function">
    <text evidence="10">Component of the acetyl coenzyme A carboxylase (ACC) complex. First, biotin carboxylase catalyzes the carboxylation of biotin on its carrier protein (BCCP) and then the CO(2) group is transferred by the carboxyltransferase to acetyl-CoA to form malonyl-CoA.</text>
</comment>
<dbReference type="GO" id="GO:0006633">
    <property type="term" value="P:fatty acid biosynthetic process"/>
    <property type="evidence" value="ECO:0007669"/>
    <property type="project" value="UniProtKB-KW"/>
</dbReference>
<dbReference type="PANTHER" id="PTHR42853">
    <property type="entry name" value="ACETYL-COENZYME A CARBOXYLASE CARBOXYL TRANSFERASE SUBUNIT ALPHA"/>
    <property type="match status" value="1"/>
</dbReference>
<proteinExistence type="inferred from homology"/>
<dbReference type="PANTHER" id="PTHR42853:SF3">
    <property type="entry name" value="ACETYL-COENZYME A CARBOXYLASE CARBOXYL TRANSFERASE SUBUNIT ALPHA, CHLOROPLASTIC"/>
    <property type="match status" value="1"/>
</dbReference>
<reference evidence="13" key="2">
    <citation type="journal article" date="2021" name="PeerJ">
        <title>Extensive microbial diversity within the chicken gut microbiome revealed by metagenomics and culture.</title>
        <authorList>
            <person name="Gilroy R."/>
            <person name="Ravi A."/>
            <person name="Getino M."/>
            <person name="Pursley I."/>
            <person name="Horton D.L."/>
            <person name="Alikhan N.F."/>
            <person name="Baker D."/>
            <person name="Gharbi K."/>
            <person name="Hall N."/>
            <person name="Watson M."/>
            <person name="Adriaenssens E.M."/>
            <person name="Foster-Nyarko E."/>
            <person name="Jarju S."/>
            <person name="Secka A."/>
            <person name="Antonio M."/>
            <person name="Oren A."/>
            <person name="Chaudhuri R.R."/>
            <person name="La Ragione R."/>
            <person name="Hildebrand F."/>
            <person name="Pallen M.J."/>
        </authorList>
    </citation>
    <scope>NUCLEOTIDE SEQUENCE</scope>
    <source>
        <strain evidence="13">35461</strain>
    </source>
</reference>
<feature type="compositionally biased region" description="Basic residues" evidence="11">
    <location>
        <begin position="7"/>
        <end position="27"/>
    </location>
</feature>
<evidence type="ECO:0000256" key="3">
    <source>
        <dbReference type="ARBA" id="ARBA00022679"/>
    </source>
</evidence>
<comment type="pathway">
    <text evidence="1 10">Lipid metabolism; malonyl-CoA biosynthesis; malonyl-CoA from acetyl-CoA: step 1/1.</text>
</comment>
<dbReference type="InterPro" id="IPR029045">
    <property type="entry name" value="ClpP/crotonase-like_dom_sf"/>
</dbReference>
<keyword evidence="6 10" id="KW-0067">ATP-binding</keyword>
<comment type="subunit">
    <text evidence="10">Acetyl-CoA carboxylase is a heterohexamer composed of biotin carboxyl carrier protein (AccB), biotin carboxylase (AccC) and two subunits each of ACCase subunit alpha (AccA) and ACCase subunit beta (AccD).</text>
</comment>
<comment type="caution">
    <text evidence="13">The sequence shown here is derived from an EMBL/GenBank/DDBJ whole genome shotgun (WGS) entry which is preliminary data.</text>
</comment>
<evidence type="ECO:0000313" key="14">
    <source>
        <dbReference type="Proteomes" id="UP000886845"/>
    </source>
</evidence>
<keyword evidence="10" id="KW-0963">Cytoplasm</keyword>
<evidence type="ECO:0000256" key="6">
    <source>
        <dbReference type="ARBA" id="ARBA00022840"/>
    </source>
</evidence>
<feature type="domain" description="CoA carboxyltransferase C-terminal" evidence="12">
    <location>
        <begin position="31"/>
        <end position="283"/>
    </location>
</feature>
<keyword evidence="3 10" id="KW-0808">Transferase</keyword>